<comment type="caution">
    <text evidence="2">The sequence shown here is derived from an EMBL/GenBank/DDBJ whole genome shotgun (WGS) entry which is preliminary data.</text>
</comment>
<protein>
    <submittedName>
        <fullName evidence="2">Uncharacterized protein</fullName>
    </submittedName>
</protein>
<feature type="region of interest" description="Disordered" evidence="1">
    <location>
        <begin position="1"/>
        <end position="22"/>
    </location>
</feature>
<evidence type="ECO:0000313" key="2">
    <source>
        <dbReference type="EMBL" id="CAJ0806315.1"/>
    </source>
</evidence>
<name>A0ABM9JWM4_9RALS</name>
<reference evidence="2 3" key="1">
    <citation type="submission" date="2023-07" db="EMBL/GenBank/DDBJ databases">
        <authorList>
            <person name="Peeters C."/>
        </authorList>
    </citation>
    <scope>NUCLEOTIDE SEQUENCE [LARGE SCALE GENOMIC DNA]</scope>
    <source>
        <strain evidence="2 3">LMG 18095</strain>
    </source>
</reference>
<sequence length="147" mass="15275">MASGGARKGAGRKPGAKTVKTRAAAERILKSAKVTPLDVMVGTMQELWQQAEEAKRAQQTKVAIPAEGGGEKVVSLHELRMLAVEVASKAAPYLHPRLASVQAEVAGKGGGPLEHNVTHGLSRSTQEFLADITSPGSSADSKTAVPD</sequence>
<accession>A0ABM9JWM4</accession>
<keyword evidence="3" id="KW-1185">Reference proteome</keyword>
<dbReference type="RefSeq" id="WP_012436118.1">
    <property type="nucleotide sequence ID" value="NZ_CATWDO010000003.1"/>
</dbReference>
<gene>
    <name evidence="2" type="ORF">LMG18095_04420</name>
</gene>
<evidence type="ECO:0000256" key="1">
    <source>
        <dbReference type="SAM" id="MobiDB-lite"/>
    </source>
</evidence>
<proteinExistence type="predicted"/>
<organism evidence="2 3">
    <name type="scientific">Ralstonia thomasii</name>
    <dbReference type="NCBI Taxonomy" id="3058596"/>
    <lineage>
        <taxon>Bacteria</taxon>
        <taxon>Pseudomonadati</taxon>
        <taxon>Pseudomonadota</taxon>
        <taxon>Betaproteobacteria</taxon>
        <taxon>Burkholderiales</taxon>
        <taxon>Burkholderiaceae</taxon>
        <taxon>Ralstonia</taxon>
    </lineage>
</organism>
<evidence type="ECO:0000313" key="3">
    <source>
        <dbReference type="Proteomes" id="UP001189773"/>
    </source>
</evidence>
<dbReference type="EMBL" id="CATZAR010000021">
    <property type="protein sequence ID" value="CAJ0806315.1"/>
    <property type="molecule type" value="Genomic_DNA"/>
</dbReference>
<feature type="region of interest" description="Disordered" evidence="1">
    <location>
        <begin position="110"/>
        <end position="147"/>
    </location>
</feature>
<dbReference type="Proteomes" id="UP001189773">
    <property type="component" value="Unassembled WGS sequence"/>
</dbReference>